<dbReference type="InterPro" id="IPR010667">
    <property type="entry name" value="Phage_T4_Gp19"/>
</dbReference>
<sequence length="236" mass="26689">MAFNIKTFKGSFTSDLARPSRFDVIINTPPGMLSMSMFAQLPLNLMMRCENAELPSRTLGTVEQKFGSNPSQKFPYHTSYNDLSLTFMLSGDMSEKNFFDSWLEYVNPTTSFDFNYKDKYAAPIRIIQYDMKNEQSYAVTLIKAYPISVNQLDLDWSSEEHHKLTVVFAYDYWQSDNLADISSSLPTAQSQKISDINFSLLDTPIAGGTTTFFAPSPNSPYNKPDVLPTELVVNPV</sequence>
<accession>A0A6J5LHI8</accession>
<organism evidence="1">
    <name type="scientific">uncultured Caudovirales phage</name>
    <dbReference type="NCBI Taxonomy" id="2100421"/>
    <lineage>
        <taxon>Viruses</taxon>
        <taxon>Duplodnaviria</taxon>
        <taxon>Heunggongvirae</taxon>
        <taxon>Uroviricota</taxon>
        <taxon>Caudoviricetes</taxon>
        <taxon>Peduoviridae</taxon>
        <taxon>Maltschvirus</taxon>
        <taxon>Maltschvirus maltsch</taxon>
    </lineage>
</organism>
<reference evidence="1" key="1">
    <citation type="submission" date="2020-04" db="EMBL/GenBank/DDBJ databases">
        <authorList>
            <person name="Chiriac C."/>
            <person name="Salcher M."/>
            <person name="Ghai R."/>
            <person name="Kavagutti S V."/>
        </authorList>
    </citation>
    <scope>NUCLEOTIDE SEQUENCE</scope>
</reference>
<proteinExistence type="predicted"/>
<evidence type="ECO:0000313" key="1">
    <source>
        <dbReference type="EMBL" id="CAB4133022.1"/>
    </source>
</evidence>
<dbReference type="GO" id="GO:0005198">
    <property type="term" value="F:structural molecule activity"/>
    <property type="evidence" value="ECO:0007669"/>
    <property type="project" value="InterPro"/>
</dbReference>
<dbReference type="EMBL" id="LR796270">
    <property type="protein sequence ID" value="CAB4133022.1"/>
    <property type="molecule type" value="Genomic_DNA"/>
</dbReference>
<name>A0A6J5LHI8_9CAUD</name>
<gene>
    <name evidence="1" type="ORF">UFOVP250_24</name>
</gene>
<dbReference type="Pfam" id="PF06841">
    <property type="entry name" value="Phage_T4_gp19"/>
    <property type="match status" value="1"/>
</dbReference>
<protein>
    <submittedName>
        <fullName evidence="1">Tail tube protein</fullName>
    </submittedName>
</protein>